<evidence type="ECO:0000313" key="3">
    <source>
        <dbReference type="Proteomes" id="UP000483672"/>
    </source>
</evidence>
<evidence type="ECO:0008006" key="4">
    <source>
        <dbReference type="Google" id="ProtNLM"/>
    </source>
</evidence>
<dbReference type="Proteomes" id="UP000614610">
    <property type="component" value="Unassembled WGS sequence"/>
</dbReference>
<evidence type="ECO:0000313" key="1">
    <source>
        <dbReference type="EMBL" id="KAF3223750.1"/>
    </source>
</evidence>
<dbReference type="EMBL" id="WIPF01000006">
    <property type="protein sequence ID" value="KAF3230862.1"/>
    <property type="molecule type" value="Genomic_DNA"/>
</dbReference>
<reference evidence="2 3" key="1">
    <citation type="submission" date="2019-06" db="EMBL/GenBank/DDBJ databases">
        <authorList>
            <person name="Palmer J.M."/>
        </authorList>
    </citation>
    <scope>NUCLEOTIDE SEQUENCE [LARGE SCALE GENOMIC DNA]</scope>
    <source>
        <strain evidence="2 3">TWF191</strain>
        <strain evidence="1">TWF679</strain>
    </source>
</reference>
<dbReference type="OrthoDB" id="5284283at2759"/>
<name>A0A6G1MAR1_ORBOL</name>
<dbReference type="EMBL" id="WIWT01000001">
    <property type="protein sequence ID" value="KAF3223750.1"/>
    <property type="molecule type" value="Genomic_DNA"/>
</dbReference>
<gene>
    <name evidence="2" type="ORF">TWF191_008703</name>
    <name evidence="1" type="ORF">TWF679_000188</name>
</gene>
<dbReference type="Proteomes" id="UP000483672">
    <property type="component" value="Unassembled WGS sequence"/>
</dbReference>
<evidence type="ECO:0000313" key="2">
    <source>
        <dbReference type="EMBL" id="KAF3230862.1"/>
    </source>
</evidence>
<proteinExistence type="predicted"/>
<organism evidence="2 3">
    <name type="scientific">Orbilia oligospora</name>
    <name type="common">Nematode-trapping fungus</name>
    <name type="synonym">Arthrobotrys oligospora</name>
    <dbReference type="NCBI Taxonomy" id="2813651"/>
    <lineage>
        <taxon>Eukaryota</taxon>
        <taxon>Fungi</taxon>
        <taxon>Dikarya</taxon>
        <taxon>Ascomycota</taxon>
        <taxon>Pezizomycotina</taxon>
        <taxon>Orbiliomycetes</taxon>
        <taxon>Orbiliales</taxon>
        <taxon>Orbiliaceae</taxon>
        <taxon>Orbilia</taxon>
    </lineage>
</organism>
<accession>A0A6G1MAR1</accession>
<dbReference type="AlphaFoldDB" id="A0A6G1MAR1"/>
<sequence length="438" mass="50663">MTKISSLSNAGLKDLRFWNRDLKATLLAIQPRPSQTAIIAAEFYPMVESIYLPLYHHPDPDFKAEGIGKPYPYRAPAKVSHSRALTNKNATIPIPNIQGPEWDIEPHRALYINEILEHILSFVVDHHLMTTKEESYSCKDSDGFWDLIRSCRMVNKRWKKLIDRSPTLQKQIWLLKQYKIQERIVGPAGLISALEASSKLFVKELKLEEERPRITLCYPFLAWLFRTIREMTRIEVERCIENSTDDSQIDLEDLNIDWRQLKEHFALAKFPNVFFTDPPISEARLHFDTNHPIVWPTTTSGSTTLTLGEMEIVNGRGVSVRGVRCISSTRADGILRNGVLISNKKGVTLHDIIFAFDEYIKMATDPECWWNKEKPTPWQLRWLSVGTVTMYPEREDSTVIGACEVHGVFDLMEMDEHDRDEFKIYDLTIEDQVDKKSE</sequence>
<protein>
    <recommendedName>
        <fullName evidence="4">F-box domain-containing protein</fullName>
    </recommendedName>
</protein>
<comment type="caution">
    <text evidence="2">The sequence shown here is derived from an EMBL/GenBank/DDBJ whole genome shotgun (WGS) entry which is preliminary data.</text>
</comment>